<dbReference type="NCBIfam" id="NF033749">
    <property type="entry name" value="bact_hemeryth"/>
    <property type="match status" value="1"/>
</dbReference>
<keyword evidence="2" id="KW-0479">Metal-binding</keyword>
<comment type="similarity">
    <text evidence="1">Belongs to the hemerythrin family.</text>
</comment>
<organism evidence="5 6">
    <name type="scientific">Candidatus Ozemobacter sibiricus</name>
    <dbReference type="NCBI Taxonomy" id="2268124"/>
    <lineage>
        <taxon>Bacteria</taxon>
        <taxon>Candidatus Ozemobacteria</taxon>
        <taxon>Candidatus Ozemobacterales</taxon>
        <taxon>Candidatus Ozemobacteraceae</taxon>
        <taxon>Candidatus Ozemobacter</taxon>
    </lineage>
</organism>
<evidence type="ECO:0000259" key="4">
    <source>
        <dbReference type="Pfam" id="PF01814"/>
    </source>
</evidence>
<protein>
    <submittedName>
        <fullName evidence="5">Methyl-accepting chemotaxis protein</fullName>
    </submittedName>
</protein>
<comment type="caution">
    <text evidence="5">The sequence shown here is derived from an EMBL/GenBank/DDBJ whole genome shotgun (WGS) entry which is preliminary data.</text>
</comment>
<dbReference type="CDD" id="cd12107">
    <property type="entry name" value="Hemerythrin"/>
    <property type="match status" value="1"/>
</dbReference>
<dbReference type="Proteomes" id="UP000252355">
    <property type="component" value="Unassembled WGS sequence"/>
</dbReference>
<dbReference type="PANTHER" id="PTHR37164">
    <property type="entry name" value="BACTERIOHEMERYTHRIN"/>
    <property type="match status" value="1"/>
</dbReference>
<evidence type="ECO:0000256" key="3">
    <source>
        <dbReference type="ARBA" id="ARBA00023004"/>
    </source>
</evidence>
<name>A0A367ZNX8_9BACT</name>
<dbReference type="EMBL" id="QOQW01000016">
    <property type="protein sequence ID" value="RCK79092.1"/>
    <property type="molecule type" value="Genomic_DNA"/>
</dbReference>
<evidence type="ECO:0000313" key="6">
    <source>
        <dbReference type="Proteomes" id="UP000252355"/>
    </source>
</evidence>
<gene>
    <name evidence="5" type="ORF">OZSIB_0434</name>
</gene>
<evidence type="ECO:0000256" key="1">
    <source>
        <dbReference type="ARBA" id="ARBA00010587"/>
    </source>
</evidence>
<dbReference type="InterPro" id="IPR012827">
    <property type="entry name" value="Hemerythrin_metal-bd"/>
</dbReference>
<dbReference type="InterPro" id="IPR050669">
    <property type="entry name" value="Hemerythrin"/>
</dbReference>
<dbReference type="SUPFAM" id="SSF47188">
    <property type="entry name" value="Hemerythrin-like"/>
    <property type="match status" value="1"/>
</dbReference>
<dbReference type="Gene3D" id="1.20.120.50">
    <property type="entry name" value="Hemerythrin-like"/>
    <property type="match status" value="1"/>
</dbReference>
<proteinExistence type="inferred from homology"/>
<dbReference type="InterPro" id="IPR012312">
    <property type="entry name" value="Hemerythrin-like"/>
</dbReference>
<dbReference type="PANTHER" id="PTHR37164:SF1">
    <property type="entry name" value="BACTERIOHEMERYTHRIN"/>
    <property type="match status" value="1"/>
</dbReference>
<reference evidence="5 6" key="1">
    <citation type="submission" date="2018-05" db="EMBL/GenBank/DDBJ databases">
        <title>A metagenomic window into the 2 km-deep terrestrial subsurface aquifer revealed taxonomically and functionally diverse microbial community comprising novel uncultured bacterial lineages.</title>
        <authorList>
            <person name="Kadnikov V.V."/>
            <person name="Mardanov A.V."/>
            <person name="Beletsky A.V."/>
            <person name="Banks D."/>
            <person name="Pimenov N.V."/>
            <person name="Frank Y.A."/>
            <person name="Karnachuk O.V."/>
            <person name="Ravin N.V."/>
        </authorList>
    </citation>
    <scope>NUCLEOTIDE SEQUENCE [LARGE SCALE GENOMIC DNA]</scope>
    <source>
        <strain evidence="5">BY5</strain>
    </source>
</reference>
<sequence length="136" mass="15453">MSDFFPWKDHYATGIPSIDSQHRRLVGLINELFLAMKEGKGNDILGKVLHDLAAYTKTHFAHEEKLFAEHRYPKAAVHIREHQGLVQQVADVSKDLAAGKPVLTLRVMNLLKDWLNTHILGSDQAYAPFLRERGVQ</sequence>
<feature type="domain" description="Hemerythrin-like" evidence="4">
    <location>
        <begin position="14"/>
        <end position="130"/>
    </location>
</feature>
<dbReference type="GO" id="GO:0046872">
    <property type="term" value="F:metal ion binding"/>
    <property type="evidence" value="ECO:0007669"/>
    <property type="project" value="UniProtKB-KW"/>
</dbReference>
<dbReference type="InterPro" id="IPR035938">
    <property type="entry name" value="Hemerythrin-like_sf"/>
</dbReference>
<dbReference type="PROSITE" id="PS00550">
    <property type="entry name" value="HEMERYTHRINS"/>
    <property type="match status" value="1"/>
</dbReference>
<dbReference type="Pfam" id="PF01814">
    <property type="entry name" value="Hemerythrin"/>
    <property type="match status" value="1"/>
</dbReference>
<evidence type="ECO:0000313" key="5">
    <source>
        <dbReference type="EMBL" id="RCK79092.1"/>
    </source>
</evidence>
<evidence type="ECO:0000256" key="2">
    <source>
        <dbReference type="ARBA" id="ARBA00022723"/>
    </source>
</evidence>
<keyword evidence="3" id="KW-0408">Iron</keyword>
<dbReference type="AlphaFoldDB" id="A0A367ZNX8"/>
<dbReference type="InterPro" id="IPR016131">
    <property type="entry name" value="Haemerythrin_Fe_BS"/>
</dbReference>
<dbReference type="NCBIfam" id="TIGR02481">
    <property type="entry name" value="hemeryth_dom"/>
    <property type="match status" value="1"/>
</dbReference>
<accession>A0A367ZNX8</accession>